<evidence type="ECO:0000256" key="2">
    <source>
        <dbReference type="ARBA" id="ARBA00022801"/>
    </source>
</evidence>
<feature type="domain" description="Thioesterase" evidence="3">
    <location>
        <begin position="50"/>
        <end position="127"/>
    </location>
</feature>
<keyword evidence="5" id="KW-1185">Reference proteome</keyword>
<dbReference type="InterPro" id="IPR003736">
    <property type="entry name" value="PAAI_dom"/>
</dbReference>
<dbReference type="Pfam" id="PF03061">
    <property type="entry name" value="4HBT"/>
    <property type="match status" value="1"/>
</dbReference>
<evidence type="ECO:0000256" key="1">
    <source>
        <dbReference type="ARBA" id="ARBA00008324"/>
    </source>
</evidence>
<dbReference type="PANTHER" id="PTHR21660">
    <property type="entry name" value="THIOESTERASE SUPERFAMILY MEMBER-RELATED"/>
    <property type="match status" value="1"/>
</dbReference>
<dbReference type="Proteomes" id="UP000599578">
    <property type="component" value="Unassembled WGS sequence"/>
</dbReference>
<name>A0A918DTB9_9GAMM</name>
<protein>
    <recommendedName>
        <fullName evidence="3">Thioesterase domain-containing protein</fullName>
    </recommendedName>
</protein>
<proteinExistence type="inferred from homology"/>
<keyword evidence="2" id="KW-0378">Hydrolase</keyword>
<dbReference type="InterPro" id="IPR039298">
    <property type="entry name" value="ACOT13"/>
</dbReference>
<dbReference type="CDD" id="cd03443">
    <property type="entry name" value="PaaI_thioesterase"/>
    <property type="match status" value="1"/>
</dbReference>
<evidence type="ECO:0000259" key="3">
    <source>
        <dbReference type="Pfam" id="PF03061"/>
    </source>
</evidence>
<dbReference type="GO" id="GO:0047617">
    <property type="term" value="F:fatty acyl-CoA hydrolase activity"/>
    <property type="evidence" value="ECO:0007669"/>
    <property type="project" value="InterPro"/>
</dbReference>
<dbReference type="InterPro" id="IPR029069">
    <property type="entry name" value="HotDog_dom_sf"/>
</dbReference>
<organism evidence="4 5">
    <name type="scientific">Marinobacterium nitratireducens</name>
    <dbReference type="NCBI Taxonomy" id="518897"/>
    <lineage>
        <taxon>Bacteria</taxon>
        <taxon>Pseudomonadati</taxon>
        <taxon>Pseudomonadota</taxon>
        <taxon>Gammaproteobacteria</taxon>
        <taxon>Oceanospirillales</taxon>
        <taxon>Oceanospirillaceae</taxon>
        <taxon>Marinobacterium</taxon>
    </lineage>
</organism>
<evidence type="ECO:0000313" key="4">
    <source>
        <dbReference type="EMBL" id="GGO81898.1"/>
    </source>
</evidence>
<reference evidence="4 5" key="1">
    <citation type="journal article" date="2014" name="Int. J. Syst. Evol. Microbiol.">
        <title>Complete genome sequence of Corynebacterium casei LMG S-19264T (=DSM 44701T), isolated from a smear-ripened cheese.</title>
        <authorList>
            <consortium name="US DOE Joint Genome Institute (JGI-PGF)"/>
            <person name="Walter F."/>
            <person name="Albersmeier A."/>
            <person name="Kalinowski J."/>
            <person name="Ruckert C."/>
        </authorList>
    </citation>
    <scope>NUCLEOTIDE SEQUENCE [LARGE SCALE GENOMIC DNA]</scope>
    <source>
        <strain evidence="4 5">CGMCC 1.7286</strain>
    </source>
</reference>
<comment type="similarity">
    <text evidence="1">Belongs to the thioesterase PaaI family.</text>
</comment>
<dbReference type="InterPro" id="IPR006683">
    <property type="entry name" value="Thioestr_dom"/>
</dbReference>
<sequence>MNTKPVSPVQPELEEQVGFQQLIGVRLVEWEPDYAVLVLDLDPRHLNRSGVPHGGLLCTLLDAVCGYSGLYSPLKTWNRKAVTLSLSTNFLAQSRGSQLRAVGRRISGGQRIFNTTGEIYDEHGVLIATAQGTHRYRTGSSPADRPL</sequence>
<dbReference type="Gene3D" id="3.10.129.10">
    <property type="entry name" value="Hotdog Thioesterase"/>
    <property type="match status" value="1"/>
</dbReference>
<comment type="caution">
    <text evidence="4">The sequence shown here is derived from an EMBL/GenBank/DDBJ whole genome shotgun (WGS) entry which is preliminary data.</text>
</comment>
<evidence type="ECO:0000313" key="5">
    <source>
        <dbReference type="Proteomes" id="UP000599578"/>
    </source>
</evidence>
<dbReference type="NCBIfam" id="TIGR00369">
    <property type="entry name" value="unchar_dom_1"/>
    <property type="match status" value="1"/>
</dbReference>
<dbReference type="AlphaFoldDB" id="A0A918DTB9"/>
<dbReference type="PANTHER" id="PTHR21660:SF1">
    <property type="entry name" value="ACYL-COENZYME A THIOESTERASE 13"/>
    <property type="match status" value="1"/>
</dbReference>
<dbReference type="RefSeq" id="WP_188860646.1">
    <property type="nucleotide sequence ID" value="NZ_BMLT01000005.1"/>
</dbReference>
<accession>A0A918DTB9</accession>
<dbReference type="SUPFAM" id="SSF54637">
    <property type="entry name" value="Thioesterase/thiol ester dehydrase-isomerase"/>
    <property type="match status" value="1"/>
</dbReference>
<gene>
    <name evidence="4" type="ORF">GCM10011348_21970</name>
</gene>
<dbReference type="EMBL" id="BMLT01000005">
    <property type="protein sequence ID" value="GGO81898.1"/>
    <property type="molecule type" value="Genomic_DNA"/>
</dbReference>